<dbReference type="PANTHER" id="PTHR31189">
    <property type="entry name" value="OS03G0336100 PROTEIN-RELATED"/>
    <property type="match status" value="1"/>
</dbReference>
<dbReference type="InterPro" id="IPR006044">
    <property type="entry name" value="11S_seedstore_pln"/>
</dbReference>
<dbReference type="Pfam" id="PF00190">
    <property type="entry name" value="Cupin_1"/>
    <property type="match status" value="2"/>
</dbReference>
<evidence type="ECO:0000256" key="3">
    <source>
        <dbReference type="ARBA" id="ARBA00022761"/>
    </source>
</evidence>
<feature type="compositionally biased region" description="Acidic residues" evidence="7">
    <location>
        <begin position="236"/>
        <end position="245"/>
    </location>
</feature>
<dbReference type="PRINTS" id="PR00439">
    <property type="entry name" value="11SGLOBULIN"/>
</dbReference>
<dbReference type="CDD" id="cd02242">
    <property type="entry name" value="cupin_11S_legumin_N"/>
    <property type="match status" value="1"/>
</dbReference>
<evidence type="ECO:0000259" key="8">
    <source>
        <dbReference type="SMART" id="SM00835"/>
    </source>
</evidence>
<organism evidence="9 10">
    <name type="scientific">Eragrostis curvula</name>
    <name type="common">weeping love grass</name>
    <dbReference type="NCBI Taxonomy" id="38414"/>
    <lineage>
        <taxon>Eukaryota</taxon>
        <taxon>Viridiplantae</taxon>
        <taxon>Streptophyta</taxon>
        <taxon>Embryophyta</taxon>
        <taxon>Tracheophyta</taxon>
        <taxon>Spermatophyta</taxon>
        <taxon>Magnoliopsida</taxon>
        <taxon>Liliopsida</taxon>
        <taxon>Poales</taxon>
        <taxon>Poaceae</taxon>
        <taxon>PACMAD clade</taxon>
        <taxon>Chloridoideae</taxon>
        <taxon>Eragrostideae</taxon>
        <taxon>Eragrostidinae</taxon>
        <taxon>Eragrostis</taxon>
    </lineage>
</organism>
<dbReference type="GO" id="GO:0045735">
    <property type="term" value="F:nutrient reservoir activity"/>
    <property type="evidence" value="ECO:0007669"/>
    <property type="project" value="UniProtKB-KW"/>
</dbReference>
<dbReference type="SUPFAM" id="SSF51182">
    <property type="entry name" value="RmlC-like cupins"/>
    <property type="match status" value="1"/>
</dbReference>
<evidence type="ECO:0000313" key="9">
    <source>
        <dbReference type="EMBL" id="TVU43540.1"/>
    </source>
</evidence>
<comment type="similarity">
    <text evidence="1 6">Belongs to the 11S seed storage protein (globulins) family.</text>
</comment>
<dbReference type="OrthoDB" id="2016041at2759"/>
<feature type="chain" id="PRO_5023976799" description="Cupin type-1 domain-containing protein" evidence="6">
    <location>
        <begin position="20"/>
        <end position="504"/>
    </location>
</feature>
<dbReference type="Gene3D" id="2.60.120.10">
    <property type="entry name" value="Jelly Rolls"/>
    <property type="match status" value="2"/>
</dbReference>
<comment type="function">
    <text evidence="6">Seed storage protein.</text>
</comment>
<dbReference type="Proteomes" id="UP000324897">
    <property type="component" value="Unassembled WGS sequence"/>
</dbReference>
<accession>A0A5J9W830</accession>
<dbReference type="InterPro" id="IPR014710">
    <property type="entry name" value="RmlC-like_jellyroll"/>
</dbReference>
<evidence type="ECO:0000256" key="2">
    <source>
        <dbReference type="ARBA" id="ARBA00011818"/>
    </source>
</evidence>
<dbReference type="AlphaFoldDB" id="A0A5J9W830"/>
<feature type="region of interest" description="Disordered" evidence="7">
    <location>
        <begin position="215"/>
        <end position="252"/>
    </location>
</feature>
<dbReference type="EMBL" id="RWGY01000005">
    <property type="protein sequence ID" value="TVU43540.1"/>
    <property type="molecule type" value="Genomic_DNA"/>
</dbReference>
<feature type="signal peptide" evidence="6">
    <location>
        <begin position="1"/>
        <end position="19"/>
    </location>
</feature>
<dbReference type="InterPro" id="IPR006045">
    <property type="entry name" value="Cupin_1"/>
</dbReference>
<keyword evidence="4 6" id="KW-0708">Seed storage protein</keyword>
<dbReference type="CDD" id="cd02243">
    <property type="entry name" value="cupin_11S_legumin_C"/>
    <property type="match status" value="1"/>
</dbReference>
<feature type="non-terminal residue" evidence="9">
    <location>
        <position position="1"/>
    </location>
</feature>
<keyword evidence="5 6" id="KW-1015">Disulfide bond</keyword>
<reference evidence="9 10" key="1">
    <citation type="journal article" date="2019" name="Sci. Rep.">
        <title>A high-quality genome of Eragrostis curvula grass provides insights into Poaceae evolution and supports new strategies to enhance forage quality.</title>
        <authorList>
            <person name="Carballo J."/>
            <person name="Santos B.A.C.M."/>
            <person name="Zappacosta D."/>
            <person name="Garbus I."/>
            <person name="Selva J.P."/>
            <person name="Gallo C.A."/>
            <person name="Diaz A."/>
            <person name="Albertini E."/>
            <person name="Caccamo M."/>
            <person name="Echenique V."/>
        </authorList>
    </citation>
    <scope>NUCLEOTIDE SEQUENCE [LARGE SCALE GENOMIC DNA]</scope>
    <source>
        <strain evidence="10">cv. Victoria</strain>
        <tissue evidence="9">Leaf</tissue>
    </source>
</reference>
<keyword evidence="3 6" id="KW-0758">Storage protein</keyword>
<feature type="domain" description="Cupin type-1" evidence="8">
    <location>
        <begin position="323"/>
        <end position="474"/>
    </location>
</feature>
<dbReference type="InterPro" id="IPR011051">
    <property type="entry name" value="RmlC_Cupin_sf"/>
</dbReference>
<feature type="region of interest" description="Disordered" evidence="7">
    <location>
        <begin position="106"/>
        <end position="155"/>
    </location>
</feature>
<name>A0A5J9W830_9POAL</name>
<keyword evidence="6" id="KW-0732">Signal</keyword>
<keyword evidence="10" id="KW-1185">Reference proteome</keyword>
<dbReference type="InterPro" id="IPR050253">
    <property type="entry name" value="Seed_Storage-Functional"/>
</dbReference>
<evidence type="ECO:0000256" key="5">
    <source>
        <dbReference type="ARBA" id="ARBA00023157"/>
    </source>
</evidence>
<dbReference type="InterPro" id="IPR022379">
    <property type="entry name" value="11S_seedstore_CS"/>
</dbReference>
<dbReference type="PROSITE" id="PS00305">
    <property type="entry name" value="11S_SEED_STORAGE"/>
    <property type="match status" value="1"/>
</dbReference>
<evidence type="ECO:0000256" key="1">
    <source>
        <dbReference type="ARBA" id="ARBA00007178"/>
    </source>
</evidence>
<gene>
    <name evidence="9" type="ORF">EJB05_10019</name>
</gene>
<evidence type="ECO:0000256" key="6">
    <source>
        <dbReference type="RuleBase" id="RU003681"/>
    </source>
</evidence>
<dbReference type="SMART" id="SM00835">
    <property type="entry name" value="Cupin_1"/>
    <property type="match status" value="2"/>
</dbReference>
<dbReference type="PANTHER" id="PTHR31189:SF80">
    <property type="entry name" value="OS02G0456100 PROTEIN"/>
    <property type="match status" value="1"/>
</dbReference>
<protein>
    <recommendedName>
        <fullName evidence="8">Cupin type-1 domain-containing protein</fullName>
    </recommendedName>
</protein>
<dbReference type="FunFam" id="2.60.120.10:FF:000073">
    <property type="entry name" value="Glycinin G1"/>
    <property type="match status" value="1"/>
</dbReference>
<comment type="caution">
    <text evidence="9">The sequence shown here is derived from an EMBL/GenBank/DDBJ whole genome shotgun (WGS) entry which is preliminary data.</text>
</comment>
<sequence>MRCLCLCLLLPLLLCAASGEQQQMSAGCGRLDRPLRALEPTRRVESEAGATEFYDERDAQLSCAGLSAARIRIQRNGLMLPSYSNSPRLVYVLQGQGNVGVVIPGCPETYQQTTPQMKAPEREEYDDDERRGRRREESEESESEGRSRRGYEQYAIRDEHQRITAVRQGDVVAIPAGSPFWVHNDGDQTLVAFAVYDVSNNANQLDKTFRHFRLAGGQTSTQQGRQQQRKQRYGESESEESESSESEQSNESYNILSAFDTELLAESIRVSRETARKLQGRHDRRGNIVRVRRAHLRVLRPTTTEETTRNGVDEALCSMKLRENVADAGKADMYTPNGGRITVLNSQKLPVLKLIQMSVNRGVMRPNAILAPHWNINAHALVYATSGRARLQIVSNAGKRVFDGELRRGQAVVVPQSFAVMARAGSEEEGFAWVSFQTSDNAMNAPIVGKTSALRGMPADVLANAFGVSQEAARRIKFGRGQEMAIFSPASGGRRPRDVLAAVA</sequence>
<evidence type="ECO:0000256" key="7">
    <source>
        <dbReference type="SAM" id="MobiDB-lite"/>
    </source>
</evidence>
<feature type="compositionally biased region" description="Basic and acidic residues" evidence="7">
    <location>
        <begin position="128"/>
        <end position="155"/>
    </location>
</feature>
<feature type="compositionally biased region" description="Low complexity" evidence="7">
    <location>
        <begin position="216"/>
        <end position="226"/>
    </location>
</feature>
<feature type="domain" description="Cupin type-1" evidence="8">
    <location>
        <begin position="35"/>
        <end position="276"/>
    </location>
</feature>
<comment type="subunit">
    <text evidence="2 6">Hexamer; each subunit is composed of an acidic and a basic chain derived from a single precursor and linked by a disulfide bond.</text>
</comment>
<proteinExistence type="inferred from homology"/>
<evidence type="ECO:0000313" key="10">
    <source>
        <dbReference type="Proteomes" id="UP000324897"/>
    </source>
</evidence>
<dbReference type="Gramene" id="TVU43540">
    <property type="protein sequence ID" value="TVU43540"/>
    <property type="gene ID" value="EJB05_10019"/>
</dbReference>
<evidence type="ECO:0000256" key="4">
    <source>
        <dbReference type="ARBA" id="ARBA00023129"/>
    </source>
</evidence>